<dbReference type="Pfam" id="PF01479">
    <property type="entry name" value="S4"/>
    <property type="match status" value="1"/>
</dbReference>
<dbReference type="PROSITE" id="PS50889">
    <property type="entry name" value="S4"/>
    <property type="match status" value="1"/>
</dbReference>
<dbReference type="AlphaFoldDB" id="A0A6I2UUQ3"/>
<keyword evidence="4" id="KW-1185">Reference proteome</keyword>
<dbReference type="SUPFAM" id="SSF55174">
    <property type="entry name" value="Alpha-L RNA-binding motif"/>
    <property type="match status" value="1"/>
</dbReference>
<name>A0A6I2UUQ3_9FIRM</name>
<dbReference type="SMART" id="SM00363">
    <property type="entry name" value="S4"/>
    <property type="match status" value="1"/>
</dbReference>
<dbReference type="Gene3D" id="3.30.1370.160">
    <property type="match status" value="1"/>
</dbReference>
<dbReference type="Gene3D" id="3.30.70.330">
    <property type="match status" value="1"/>
</dbReference>
<comment type="caution">
    <text evidence="3">The sequence shown here is derived from an EMBL/GenBank/DDBJ whole genome shotgun (WGS) entry which is preliminary data.</text>
</comment>
<feature type="domain" description="RNA-binding S4" evidence="2">
    <location>
        <begin position="188"/>
        <end position="250"/>
    </location>
</feature>
<reference evidence="3 4" key="1">
    <citation type="submission" date="2019-08" db="EMBL/GenBank/DDBJ databases">
        <title>In-depth cultivation of the pig gut microbiome towards novel bacterial diversity and tailored functional studies.</title>
        <authorList>
            <person name="Wylensek D."/>
            <person name="Hitch T.C.A."/>
            <person name="Clavel T."/>
        </authorList>
    </citation>
    <scope>NUCLEOTIDE SEQUENCE [LARGE SCALE GENOMIC DNA]</scope>
    <source>
        <strain evidence="4">WCA-380-WT-3B3</strain>
    </source>
</reference>
<accession>A0A6I2UUQ3</accession>
<dbReference type="CDD" id="cd00165">
    <property type="entry name" value="S4"/>
    <property type="match status" value="1"/>
</dbReference>
<dbReference type="PANTHER" id="PTHR13633:SF3">
    <property type="entry name" value="MITOCHONDRIAL TRANSCRIPTION RESCUE FACTOR 1"/>
    <property type="match status" value="1"/>
</dbReference>
<dbReference type="GO" id="GO:0003723">
    <property type="term" value="F:RNA binding"/>
    <property type="evidence" value="ECO:0007669"/>
    <property type="project" value="UniProtKB-KW"/>
</dbReference>
<dbReference type="Proteomes" id="UP000430222">
    <property type="component" value="Unassembled WGS sequence"/>
</dbReference>
<dbReference type="PANTHER" id="PTHR13633">
    <property type="entry name" value="MITOCHONDRIAL TRANSCRIPTION RESCUE FACTOR 1"/>
    <property type="match status" value="1"/>
</dbReference>
<gene>
    <name evidence="3" type="ORF">FYJ78_12050</name>
</gene>
<protein>
    <submittedName>
        <fullName evidence="3">RNA-binding protein</fullName>
    </submittedName>
</protein>
<dbReference type="InterPro" id="IPR036986">
    <property type="entry name" value="S4_RNA-bd_sf"/>
</dbReference>
<evidence type="ECO:0000259" key="2">
    <source>
        <dbReference type="SMART" id="SM00363"/>
    </source>
</evidence>
<evidence type="ECO:0000313" key="3">
    <source>
        <dbReference type="EMBL" id="MSV25883.1"/>
    </source>
</evidence>
<proteinExistence type="predicted"/>
<dbReference type="InterPro" id="IPR012677">
    <property type="entry name" value="Nucleotide-bd_a/b_plait_sf"/>
</dbReference>
<evidence type="ECO:0000256" key="1">
    <source>
        <dbReference type="PROSITE-ProRule" id="PRU00182"/>
    </source>
</evidence>
<dbReference type="InterPro" id="IPR040591">
    <property type="entry name" value="RqcP2_RBD"/>
</dbReference>
<keyword evidence="1" id="KW-0694">RNA-binding</keyword>
<dbReference type="Pfam" id="PF17774">
    <property type="entry name" value="YlmH_RBD"/>
    <property type="match status" value="1"/>
</dbReference>
<organism evidence="3 4">
    <name type="scientific">Selenomonas montiformis</name>
    <dbReference type="NCBI Taxonomy" id="2652285"/>
    <lineage>
        <taxon>Bacteria</taxon>
        <taxon>Bacillati</taxon>
        <taxon>Bacillota</taxon>
        <taxon>Negativicutes</taxon>
        <taxon>Selenomonadales</taxon>
        <taxon>Selenomonadaceae</taxon>
        <taxon>Selenomonas</taxon>
    </lineage>
</organism>
<dbReference type="RefSeq" id="WP_154621652.1">
    <property type="nucleotide sequence ID" value="NZ_CBCTNG010000008.1"/>
</dbReference>
<sequence>MANEQKEKLIRFYKGTEGEETVVKLVDLAETVQRSQKFRLSEFLDPFGQEIAETVAANYGSLHVDFDGGYQGAERVRAMYVHEDFAGRPQGFDIGCIKASWNGQFARLSHRDVLGALMGLGLERDRIGDLLVTNDTVRILCSEAIAEYLLHNLEKIGAVGVTCERVPLSDITPREERCKEIRATVASLRVDSIAASGFGCSRSRAAADIAADKLKLNWQPVRSASQQVKEGDILSMRGRGRLEVAEVRGQTKKGRTVVVLNRYL</sequence>
<evidence type="ECO:0000313" key="4">
    <source>
        <dbReference type="Proteomes" id="UP000430222"/>
    </source>
</evidence>
<dbReference type="Gene3D" id="3.10.290.10">
    <property type="entry name" value="RNA-binding S4 domain"/>
    <property type="match status" value="1"/>
</dbReference>
<dbReference type="InterPro" id="IPR002942">
    <property type="entry name" value="S4_RNA-bd"/>
</dbReference>
<dbReference type="EMBL" id="VUNL01000018">
    <property type="protein sequence ID" value="MSV25883.1"/>
    <property type="molecule type" value="Genomic_DNA"/>
</dbReference>